<feature type="compositionally biased region" description="Polar residues" evidence="2">
    <location>
        <begin position="420"/>
        <end position="437"/>
    </location>
</feature>
<name>A0A0R3WIU8_HYDTA</name>
<accession>A0A0R3WIU8</accession>
<feature type="coiled-coil region" evidence="1">
    <location>
        <begin position="210"/>
        <end position="244"/>
    </location>
</feature>
<sequence>LQECLLASKNRVCKFLDAEISRISARIEEKTGTKQPEVKVPFTTEADLKIRLKILRFGLDERRKKLKDCENTASTLATKLGSMKQEAQMKMVSLLEDLATCMEFQKKSYRDYRQQVESMRRDLDGMKVSSDDSGEVTIEERNQKLQTLAAKICAIKEEISQLDAQPVLACQQLEASQLEFAENLDRKTQEVLASQELRVENVKTKFNRVKELYAEEKHLQMERVRELEAEKTKYMEKLMCINRKLDRLGRQHLLRGAQGVYKWLMASFDVQEPEEAEEVDECVGKRCAFFCQEIKRLQQHNAWLEGNLKTAQTKSLSRQRINAIKMVLDRGGSQTTPTDVRRRNASRSMRPRPISVIETSTKSTAHPTALGNFTTPDQVDSQRRRMNFAKPALSQGPPAISATQRRLAYSQSLRERRNTNRISLTSHSFQRGTPTSASFSFRSPTPLIYTAFRSTKCTASRTFDCVD</sequence>
<dbReference type="AlphaFoldDB" id="A0A0R3WIU8"/>
<feature type="region of interest" description="Disordered" evidence="2">
    <location>
        <begin position="418"/>
        <end position="437"/>
    </location>
</feature>
<evidence type="ECO:0000313" key="3">
    <source>
        <dbReference type="WBParaSite" id="TTAC_0000055101-mRNA-1"/>
    </source>
</evidence>
<protein>
    <submittedName>
        <fullName evidence="3">DUF4201 domain-containing protein</fullName>
    </submittedName>
</protein>
<evidence type="ECO:0000256" key="1">
    <source>
        <dbReference type="SAM" id="Coils"/>
    </source>
</evidence>
<proteinExistence type="predicted"/>
<organism evidence="3">
    <name type="scientific">Hydatigena taeniaeformis</name>
    <name type="common">Feline tapeworm</name>
    <name type="synonym">Taenia taeniaeformis</name>
    <dbReference type="NCBI Taxonomy" id="6205"/>
    <lineage>
        <taxon>Eukaryota</taxon>
        <taxon>Metazoa</taxon>
        <taxon>Spiralia</taxon>
        <taxon>Lophotrochozoa</taxon>
        <taxon>Platyhelminthes</taxon>
        <taxon>Cestoda</taxon>
        <taxon>Eucestoda</taxon>
        <taxon>Cyclophyllidea</taxon>
        <taxon>Taeniidae</taxon>
        <taxon>Hydatigera</taxon>
    </lineage>
</organism>
<feature type="region of interest" description="Disordered" evidence="2">
    <location>
        <begin position="331"/>
        <end position="381"/>
    </location>
</feature>
<feature type="compositionally biased region" description="Polar residues" evidence="2">
    <location>
        <begin position="357"/>
        <end position="379"/>
    </location>
</feature>
<keyword evidence="1" id="KW-0175">Coiled coil</keyword>
<dbReference type="WBParaSite" id="TTAC_0000055101-mRNA-1">
    <property type="protein sequence ID" value="TTAC_0000055101-mRNA-1"/>
    <property type="gene ID" value="TTAC_0000055101"/>
</dbReference>
<evidence type="ECO:0000256" key="2">
    <source>
        <dbReference type="SAM" id="MobiDB-lite"/>
    </source>
</evidence>
<reference evidence="3" key="1">
    <citation type="submission" date="2017-02" db="UniProtKB">
        <authorList>
            <consortium name="WormBaseParasite"/>
        </authorList>
    </citation>
    <scope>IDENTIFICATION</scope>
</reference>